<dbReference type="EMBL" id="JACHIP010000013">
    <property type="protein sequence ID" value="MBB5060430.1"/>
    <property type="molecule type" value="Genomic_DNA"/>
</dbReference>
<accession>A0A7W7ZI96</accession>
<dbReference type="Proteomes" id="UP000540989">
    <property type="component" value="Unassembled WGS sequence"/>
</dbReference>
<evidence type="ECO:0000256" key="1">
    <source>
        <dbReference type="SAM" id="MobiDB-lite"/>
    </source>
</evidence>
<name>A0A7W7ZI96_9BACT</name>
<feature type="compositionally biased region" description="Polar residues" evidence="1">
    <location>
        <begin position="222"/>
        <end position="242"/>
    </location>
</feature>
<sequence length="242" mass="25601">MGHTVLEMRSAPAIGLSRRRMAVLQIIALAGAMAWSTPQSGGAQMTQSPILTTTGAIQGLSHAEAAKALHVDVVVTVEYYEAKRLRLFVSDSTGGVYVALGSTDVLPIERGDLIEIEGVTDASFRTRVTGAKIRMLGRKGSLAQPREEGFRELMSGREDCRSVLIRGTVRSASPKPGSAKDMAQLMVQIPGGTVRVYVENARGMDLESLIDSEVQIGGVAGGSSTADSSFCKQCSTRRTGGS</sequence>
<organism evidence="2 3">
    <name type="scientific">Granulicella aggregans</name>
    <dbReference type="NCBI Taxonomy" id="474949"/>
    <lineage>
        <taxon>Bacteria</taxon>
        <taxon>Pseudomonadati</taxon>
        <taxon>Acidobacteriota</taxon>
        <taxon>Terriglobia</taxon>
        <taxon>Terriglobales</taxon>
        <taxon>Acidobacteriaceae</taxon>
        <taxon>Granulicella</taxon>
    </lineage>
</organism>
<feature type="region of interest" description="Disordered" evidence="1">
    <location>
        <begin position="221"/>
        <end position="242"/>
    </location>
</feature>
<evidence type="ECO:0000313" key="2">
    <source>
        <dbReference type="EMBL" id="MBB5060430.1"/>
    </source>
</evidence>
<proteinExistence type="predicted"/>
<gene>
    <name evidence="2" type="ORF">HDF16_005166</name>
</gene>
<evidence type="ECO:0000313" key="3">
    <source>
        <dbReference type="Proteomes" id="UP000540989"/>
    </source>
</evidence>
<protein>
    <submittedName>
        <fullName evidence="2">Uncharacterized protein</fullName>
    </submittedName>
</protein>
<comment type="caution">
    <text evidence="2">The sequence shown here is derived from an EMBL/GenBank/DDBJ whole genome shotgun (WGS) entry which is preliminary data.</text>
</comment>
<dbReference type="AlphaFoldDB" id="A0A7W7ZI96"/>
<keyword evidence="3" id="KW-1185">Reference proteome</keyword>
<reference evidence="2 3" key="1">
    <citation type="submission" date="2020-08" db="EMBL/GenBank/DDBJ databases">
        <title>Genomic Encyclopedia of Type Strains, Phase IV (KMG-V): Genome sequencing to study the core and pangenomes of soil and plant-associated prokaryotes.</title>
        <authorList>
            <person name="Whitman W."/>
        </authorList>
    </citation>
    <scope>NUCLEOTIDE SEQUENCE [LARGE SCALE GENOMIC DNA]</scope>
    <source>
        <strain evidence="2 3">M8UP14</strain>
    </source>
</reference>